<comment type="caution">
    <text evidence="1">The sequence shown here is derived from an EMBL/GenBank/DDBJ whole genome shotgun (WGS) entry which is preliminary data.</text>
</comment>
<name>A0A4S5BVY1_9ACTN</name>
<evidence type="ECO:0000313" key="2">
    <source>
        <dbReference type="Proteomes" id="UP000305282"/>
    </source>
</evidence>
<dbReference type="Proteomes" id="UP000305282">
    <property type="component" value="Unassembled WGS sequence"/>
</dbReference>
<evidence type="ECO:0000313" key="1">
    <source>
        <dbReference type="EMBL" id="THJ36930.1"/>
    </source>
</evidence>
<keyword evidence="2" id="KW-1185">Reference proteome</keyword>
<gene>
    <name evidence="1" type="ORF">E7Y31_21845</name>
</gene>
<organism evidence="1 2">
    <name type="scientific">Candidatus Frankia alpina</name>
    <dbReference type="NCBI Taxonomy" id="2699483"/>
    <lineage>
        <taxon>Bacteria</taxon>
        <taxon>Bacillati</taxon>
        <taxon>Actinomycetota</taxon>
        <taxon>Actinomycetes</taxon>
        <taxon>Frankiales</taxon>
        <taxon>Frankiaceae</taxon>
        <taxon>Frankia</taxon>
    </lineage>
</organism>
<sequence length="116" mass="12182">MGAGNGRPFSCMVLTCESPSGASCAEQEIVARTVPATTMPEPIRDHVINADHISQHRPLSYLEKLCDSGTDYDIVSAPGARPEHLTPVSGRLVADVTGAKLGVAGGKVWKWVIIGG</sequence>
<accession>A0A4S5BVY1</accession>
<dbReference type="AlphaFoldDB" id="A0A4S5BVY1"/>
<dbReference type="RefSeq" id="WP_136449579.1">
    <property type="nucleotide sequence ID" value="NZ_SSXH01000896.1"/>
</dbReference>
<reference evidence="1 2" key="1">
    <citation type="submission" date="2019-04" db="EMBL/GenBank/DDBJ databases">
        <title>Draft genome sequences for three unisolated Alnus-infective Frankia Sp+ strains, AgTrS, AiOr and AvVan, the first sequenced Frankia strains able to sporulate in-planta.</title>
        <authorList>
            <person name="Bethencourt L."/>
            <person name="Vautrin F."/>
            <person name="Taib N."/>
            <person name="Dubost A."/>
            <person name="Castro-Garcia L."/>
            <person name="Imbaud O."/>
            <person name="Abrouk D."/>
            <person name="Fournier P."/>
            <person name="Briolay J."/>
            <person name="Nguyen A."/>
            <person name="Normand P."/>
            <person name="Fernandez M.P."/>
            <person name="Brochier-Armanet C."/>
            <person name="Herrera-Belaroussi A."/>
        </authorList>
    </citation>
    <scope>NUCLEOTIDE SEQUENCE [LARGE SCALE GENOMIC DNA]</scope>
    <source>
        <strain evidence="1 2">AvVan</strain>
    </source>
</reference>
<proteinExistence type="predicted"/>
<protein>
    <submittedName>
        <fullName evidence="1">Uncharacterized protein</fullName>
    </submittedName>
</protein>
<dbReference type="EMBL" id="SSXH01000896">
    <property type="protein sequence ID" value="THJ36930.1"/>
    <property type="molecule type" value="Genomic_DNA"/>
</dbReference>